<feature type="region of interest" description="Disordered" evidence="1">
    <location>
        <begin position="84"/>
        <end position="168"/>
    </location>
</feature>
<dbReference type="OrthoDB" id="10671332at2759"/>
<reference evidence="2" key="1">
    <citation type="submission" date="2019-07" db="EMBL/GenBank/DDBJ databases">
        <authorList>
            <person name="Dittberner H."/>
        </authorList>
    </citation>
    <scope>NUCLEOTIDE SEQUENCE [LARGE SCALE GENOMIC DNA]</scope>
</reference>
<keyword evidence="3" id="KW-1185">Reference proteome</keyword>
<feature type="compositionally biased region" description="Pro residues" evidence="1">
    <location>
        <begin position="90"/>
        <end position="105"/>
    </location>
</feature>
<sequence>MQTFFFSCNTARPPSGRLEVLLKNGPTSAGVVVADEAHISAHSTCPVARRSGSKGVISSLPSPTAMGLTEIPSHALRLDCPATSELSKPWEPPDPPIPPDPPPPLQSLASYYAPPTLSPSLTRETPENEEPSAVAIPPPPPQSPDSNVAPPTLSSSLTLTSPEIGSNLPLLRSKPTRYLSGNILPSMSTRSEEVQMWSWPMRNWKLGLGFIESNFTVFHLFETGCIFYPLLESGRTPELFAGIFKVTFRRDYPETLRPCCEVLLDASESYLGSAVQHLL</sequence>
<accession>A0A565BB49</accession>
<organism evidence="2 3">
    <name type="scientific">Arabis nemorensis</name>
    <dbReference type="NCBI Taxonomy" id="586526"/>
    <lineage>
        <taxon>Eukaryota</taxon>
        <taxon>Viridiplantae</taxon>
        <taxon>Streptophyta</taxon>
        <taxon>Embryophyta</taxon>
        <taxon>Tracheophyta</taxon>
        <taxon>Spermatophyta</taxon>
        <taxon>Magnoliopsida</taxon>
        <taxon>eudicotyledons</taxon>
        <taxon>Gunneridae</taxon>
        <taxon>Pentapetalae</taxon>
        <taxon>rosids</taxon>
        <taxon>malvids</taxon>
        <taxon>Brassicales</taxon>
        <taxon>Brassicaceae</taxon>
        <taxon>Arabideae</taxon>
        <taxon>Arabis</taxon>
    </lineage>
</organism>
<dbReference type="AlphaFoldDB" id="A0A565BB49"/>
<proteinExistence type="predicted"/>
<comment type="caution">
    <text evidence="2">The sequence shown here is derived from an EMBL/GenBank/DDBJ whole genome shotgun (WGS) entry which is preliminary data.</text>
</comment>
<name>A0A565BB49_9BRAS</name>
<evidence type="ECO:0000313" key="2">
    <source>
        <dbReference type="EMBL" id="VVA98046.1"/>
    </source>
</evidence>
<protein>
    <submittedName>
        <fullName evidence="2">Uncharacterized protein</fullName>
    </submittedName>
</protein>
<feature type="compositionally biased region" description="Low complexity" evidence="1">
    <location>
        <begin position="144"/>
        <end position="162"/>
    </location>
</feature>
<dbReference type="Proteomes" id="UP000489600">
    <property type="component" value="Unassembled WGS sequence"/>
</dbReference>
<evidence type="ECO:0000313" key="3">
    <source>
        <dbReference type="Proteomes" id="UP000489600"/>
    </source>
</evidence>
<dbReference type="EMBL" id="CABITT030000003">
    <property type="protein sequence ID" value="VVA98046.1"/>
    <property type="molecule type" value="Genomic_DNA"/>
</dbReference>
<evidence type="ECO:0000256" key="1">
    <source>
        <dbReference type="SAM" id="MobiDB-lite"/>
    </source>
</evidence>
<gene>
    <name evidence="2" type="ORF">ANE_LOCUS8491</name>
</gene>